<dbReference type="Pfam" id="PF08436">
    <property type="entry name" value="DXP_redisom_C"/>
    <property type="match status" value="1"/>
</dbReference>
<keyword evidence="14" id="KW-1185">Reference proteome</keyword>
<reference evidence="13" key="1">
    <citation type="submission" date="2020-03" db="EMBL/GenBank/DDBJ databases">
        <title>Spirochaetal bacteria isolated from arthropods constitute a novel genus Entomospira genus novum within the order Spirochaetales.</title>
        <authorList>
            <person name="Grana-Miraglia L."/>
            <person name="Sikutova S."/>
            <person name="Fingerle V."/>
            <person name="Sing A."/>
            <person name="Castillo-Ramirez S."/>
            <person name="Margos G."/>
            <person name="Rudolf I."/>
        </authorList>
    </citation>
    <scope>NUCLEOTIDE SEQUENCE</scope>
    <source>
        <strain evidence="13">BR149</strain>
    </source>
</reference>
<comment type="caution">
    <text evidence="13">The sequence shown here is derived from an EMBL/GenBank/DDBJ whole genome shotgun (WGS) entry which is preliminary data.</text>
</comment>
<feature type="binding site" evidence="9">
    <location>
        <position position="203"/>
    </location>
    <ligand>
        <name>1-deoxy-D-xylulose 5-phosphate</name>
        <dbReference type="ChEBI" id="CHEBI:57792"/>
    </ligand>
</feature>
<keyword evidence="5 9" id="KW-0560">Oxidoreductase</keyword>
<comment type="caution">
    <text evidence="9">Lacks conserved residue(s) required for the propagation of feature annotation.</text>
</comment>
<keyword evidence="7 9" id="KW-0414">Isoprene biosynthesis</keyword>
<dbReference type="AlphaFoldDB" id="A0A968GID4"/>
<dbReference type="InterPro" id="IPR036291">
    <property type="entry name" value="NAD(P)-bd_dom_sf"/>
</dbReference>
<feature type="binding site" evidence="9">
    <location>
        <position position="198"/>
    </location>
    <ligand>
        <name>1-deoxy-D-xylulose 5-phosphate</name>
        <dbReference type="ChEBI" id="CHEBI:57792"/>
    </ligand>
</feature>
<evidence type="ECO:0000256" key="2">
    <source>
        <dbReference type="ARBA" id="ARBA00006825"/>
    </source>
</evidence>
<feature type="binding site" evidence="9">
    <location>
        <position position="10"/>
    </location>
    <ligand>
        <name>NADPH</name>
        <dbReference type="ChEBI" id="CHEBI:57783"/>
    </ligand>
</feature>
<proteinExistence type="inferred from homology"/>
<evidence type="ECO:0000313" key="13">
    <source>
        <dbReference type="EMBL" id="NIZ69602.1"/>
    </source>
</evidence>
<dbReference type="SUPFAM" id="SSF69055">
    <property type="entry name" value="1-deoxy-D-xylulose-5-phosphate reductoisomerase, C-terminal domain"/>
    <property type="match status" value="1"/>
</dbReference>
<evidence type="ECO:0000256" key="9">
    <source>
        <dbReference type="HAMAP-Rule" id="MF_00183"/>
    </source>
</evidence>
<dbReference type="GO" id="GO:0030145">
    <property type="term" value="F:manganese ion binding"/>
    <property type="evidence" value="ECO:0007669"/>
    <property type="project" value="TreeGrafter"/>
</dbReference>
<feature type="binding site" evidence="9">
    <location>
        <position position="207"/>
    </location>
    <ligand>
        <name>Mn(2+)</name>
        <dbReference type="ChEBI" id="CHEBI:29035"/>
    </ligand>
</feature>
<feature type="binding site" evidence="9">
    <location>
        <position position="139"/>
    </location>
    <ligand>
        <name>1-deoxy-D-xylulose 5-phosphate</name>
        <dbReference type="ChEBI" id="CHEBI:57792"/>
    </ligand>
</feature>
<feature type="domain" description="DXP reductoisomerase C-terminal" evidence="12">
    <location>
        <begin position="248"/>
        <end position="364"/>
    </location>
</feature>
<dbReference type="InterPro" id="IPR013644">
    <property type="entry name" value="DXP_reductoisomerase_C"/>
</dbReference>
<feature type="binding site" evidence="9">
    <location>
        <position position="138"/>
    </location>
    <ligand>
        <name>Mn(2+)</name>
        <dbReference type="ChEBI" id="CHEBI:29035"/>
    </ligand>
</feature>
<feature type="binding site" evidence="9">
    <location>
        <position position="140"/>
    </location>
    <ligand>
        <name>Mn(2+)</name>
        <dbReference type="ChEBI" id="CHEBI:29035"/>
    </ligand>
</feature>
<dbReference type="RefSeq" id="WP_167695687.1">
    <property type="nucleotide sequence ID" value="NZ_CP118181.1"/>
</dbReference>
<dbReference type="Pfam" id="PF13288">
    <property type="entry name" value="DXPR_C"/>
    <property type="match status" value="1"/>
</dbReference>
<name>A0A968GID4_9SPIO</name>
<comment type="function">
    <text evidence="9">Catalyzes the NADPH-dependent rearrangement and reduction of 1-deoxy-D-xylulose-5-phosphate (DXP) to 2-C-methyl-D-erythritol 4-phosphate (MEP).</text>
</comment>
<keyword evidence="9" id="KW-0460">Magnesium</keyword>
<dbReference type="InterPro" id="IPR036169">
    <property type="entry name" value="DXPR_C_sf"/>
</dbReference>
<evidence type="ECO:0000256" key="5">
    <source>
        <dbReference type="ARBA" id="ARBA00023002"/>
    </source>
</evidence>
<feature type="binding site" evidence="9">
    <location>
        <position position="113"/>
    </location>
    <ligand>
        <name>1-deoxy-D-xylulose 5-phosphate</name>
        <dbReference type="ChEBI" id="CHEBI:57792"/>
    </ligand>
</feature>
<dbReference type="Proteomes" id="UP000778951">
    <property type="component" value="Unassembled WGS sequence"/>
</dbReference>
<evidence type="ECO:0000256" key="3">
    <source>
        <dbReference type="ARBA" id="ARBA00022723"/>
    </source>
</evidence>
<dbReference type="InterPro" id="IPR026877">
    <property type="entry name" value="DXPR_C"/>
</dbReference>
<feature type="binding site" evidence="9">
    <location>
        <position position="112"/>
    </location>
    <ligand>
        <name>NADPH</name>
        <dbReference type="ChEBI" id="CHEBI:57783"/>
    </ligand>
</feature>
<protein>
    <recommendedName>
        <fullName evidence="9">1-deoxy-D-xylulose 5-phosphate reductoisomerase</fullName>
        <shortName evidence="9">DXP reductoisomerase</shortName>
        <ecNumber evidence="9">1.1.1.267</ecNumber>
    </recommendedName>
    <alternativeName>
        <fullName evidence="9">1-deoxyxylulose-5-phosphate reductoisomerase</fullName>
    </alternativeName>
    <alternativeName>
        <fullName evidence="9">2-C-methyl-D-erythritol 4-phosphate synthase</fullName>
    </alternativeName>
</protein>
<dbReference type="SUPFAM" id="SSF51735">
    <property type="entry name" value="NAD(P)-binding Rossmann-fold domains"/>
    <property type="match status" value="1"/>
</dbReference>
<feature type="binding site" evidence="9">
    <location>
        <position position="162"/>
    </location>
    <ligand>
        <name>1-deoxy-D-xylulose 5-phosphate</name>
        <dbReference type="ChEBI" id="CHEBI:57792"/>
    </ligand>
</feature>
<dbReference type="EMBL" id="JAATLM010000001">
    <property type="protein sequence ID" value="NIZ69602.1"/>
    <property type="molecule type" value="Genomic_DNA"/>
</dbReference>
<comment type="similarity">
    <text evidence="2 9">Belongs to the DXR family.</text>
</comment>
<keyword evidence="4 9" id="KW-0521">NADP</keyword>
<dbReference type="Pfam" id="PF02670">
    <property type="entry name" value="DXP_reductoisom"/>
    <property type="match status" value="1"/>
</dbReference>
<evidence type="ECO:0000313" key="14">
    <source>
        <dbReference type="Proteomes" id="UP000778951"/>
    </source>
</evidence>
<feature type="binding site" evidence="9">
    <location>
        <position position="12"/>
    </location>
    <ligand>
        <name>NADPH</name>
        <dbReference type="ChEBI" id="CHEBI:57783"/>
    </ligand>
</feature>
<evidence type="ECO:0000259" key="12">
    <source>
        <dbReference type="Pfam" id="PF13288"/>
    </source>
</evidence>
<dbReference type="InterPro" id="IPR003821">
    <property type="entry name" value="DXP_reductoisomerase"/>
</dbReference>
<feature type="binding site" evidence="9">
    <location>
        <position position="185"/>
    </location>
    <ligand>
        <name>1-deoxy-D-xylulose 5-phosphate</name>
        <dbReference type="ChEBI" id="CHEBI:57792"/>
    </ligand>
</feature>
<feature type="binding site" evidence="9">
    <location>
        <position position="11"/>
    </location>
    <ligand>
        <name>NADPH</name>
        <dbReference type="ChEBI" id="CHEBI:57783"/>
    </ligand>
</feature>
<feature type="domain" description="1-deoxy-D-xylulose 5-phosphate reductoisomerase C-terminal" evidence="11">
    <location>
        <begin position="134"/>
        <end position="215"/>
    </location>
</feature>
<sequence length="376" mass="41407">MKKIIILGATGSIGKIALDIARKFPQKLHVIGLQAHTQADTLLTLQKEFPHATLALTGASHPNQHLLQGQDALCRLIQNTHADLVLNAIAGASGLHASLYTLEKGIDLALANKESIVMAGEYLKKIAEKNGAKILPVDSEHSALFYLMKSPLAVDEYIITASGGAFRGKKVTDLHQVTAQEAMKHPTWRMGAKISIDSATLANKGLEVIEAWKLFDIPIDKINVLQHPQSLVHALIRTQDGALHAYISETYMELPIQNALLDPELALASCSFLDLVDKTLSFTAIDHETFPMVNLAYQACRQGDPYPIIYNASNEEAVALFQAGKIPFLAISRIVESALSQLYPHPFNPLILADIWQADRWSREFSSNYYKENHTC</sequence>
<gene>
    <name evidence="9" type="primary">dxr</name>
    <name evidence="13" type="ORF">HCT48_05160</name>
</gene>
<comment type="catalytic activity">
    <reaction evidence="8">
        <text>2-C-methyl-D-erythritol 4-phosphate + NADP(+) = 1-deoxy-D-xylulose 5-phosphate + NADPH + H(+)</text>
        <dbReference type="Rhea" id="RHEA:13717"/>
        <dbReference type="ChEBI" id="CHEBI:15378"/>
        <dbReference type="ChEBI" id="CHEBI:57783"/>
        <dbReference type="ChEBI" id="CHEBI:57792"/>
        <dbReference type="ChEBI" id="CHEBI:58262"/>
        <dbReference type="ChEBI" id="CHEBI:58349"/>
        <dbReference type="EC" id="1.1.1.267"/>
    </reaction>
    <physiologicalReaction direction="right-to-left" evidence="8">
        <dbReference type="Rhea" id="RHEA:13719"/>
    </physiologicalReaction>
</comment>
<evidence type="ECO:0000256" key="4">
    <source>
        <dbReference type="ARBA" id="ARBA00022857"/>
    </source>
</evidence>
<dbReference type="PANTHER" id="PTHR30525:SF0">
    <property type="entry name" value="1-DEOXY-D-XYLULOSE 5-PHOSPHATE REDUCTOISOMERASE, CHLOROPLASTIC"/>
    <property type="match status" value="1"/>
</dbReference>
<dbReference type="Gene3D" id="1.10.1740.10">
    <property type="match status" value="1"/>
</dbReference>
<feature type="binding site" evidence="9">
    <location>
        <position position="140"/>
    </location>
    <ligand>
        <name>1-deoxy-D-xylulose 5-phosphate</name>
        <dbReference type="ChEBI" id="CHEBI:57792"/>
    </ligand>
</feature>
<evidence type="ECO:0000256" key="6">
    <source>
        <dbReference type="ARBA" id="ARBA00023211"/>
    </source>
</evidence>
<dbReference type="GO" id="GO:0030604">
    <property type="term" value="F:1-deoxy-D-xylulose-5-phosphate reductoisomerase activity"/>
    <property type="evidence" value="ECO:0007669"/>
    <property type="project" value="UniProtKB-UniRule"/>
</dbReference>
<evidence type="ECO:0000259" key="11">
    <source>
        <dbReference type="Pfam" id="PF08436"/>
    </source>
</evidence>
<comment type="cofactor">
    <cofactor evidence="9">
        <name>Mg(2+)</name>
        <dbReference type="ChEBI" id="CHEBI:18420"/>
    </cofactor>
    <cofactor evidence="9">
        <name>Mn(2+)</name>
        <dbReference type="ChEBI" id="CHEBI:29035"/>
    </cofactor>
</comment>
<evidence type="ECO:0000259" key="10">
    <source>
        <dbReference type="Pfam" id="PF02670"/>
    </source>
</evidence>
<dbReference type="Gene3D" id="3.40.50.720">
    <property type="entry name" value="NAD(P)-binding Rossmann-like Domain"/>
    <property type="match status" value="1"/>
</dbReference>
<dbReference type="GO" id="GO:0070402">
    <property type="term" value="F:NADPH binding"/>
    <property type="evidence" value="ECO:0007669"/>
    <property type="project" value="InterPro"/>
</dbReference>
<feature type="binding site" evidence="9">
    <location>
        <position position="13"/>
    </location>
    <ligand>
        <name>NADPH</name>
        <dbReference type="ChEBI" id="CHEBI:57783"/>
    </ligand>
</feature>
<dbReference type="PANTHER" id="PTHR30525">
    <property type="entry name" value="1-DEOXY-D-XYLULOSE 5-PHOSPHATE REDUCTOISOMERASE"/>
    <property type="match status" value="1"/>
</dbReference>
<evidence type="ECO:0000256" key="1">
    <source>
        <dbReference type="ARBA" id="ARBA00005094"/>
    </source>
</evidence>
<feature type="binding site" evidence="9">
    <location>
        <position position="207"/>
    </location>
    <ligand>
        <name>1-deoxy-D-xylulose 5-phosphate</name>
        <dbReference type="ChEBI" id="CHEBI:57792"/>
    </ligand>
</feature>
<evidence type="ECO:0000256" key="8">
    <source>
        <dbReference type="ARBA" id="ARBA00048543"/>
    </source>
</evidence>
<feature type="binding site" evidence="9">
    <location>
        <position position="114"/>
    </location>
    <ligand>
        <name>NADPH</name>
        <dbReference type="ChEBI" id="CHEBI:57783"/>
    </ligand>
</feature>
<organism evidence="13 14">
    <name type="scientific">Entomospira culicis</name>
    <dbReference type="NCBI Taxonomy" id="2719989"/>
    <lineage>
        <taxon>Bacteria</taxon>
        <taxon>Pseudomonadati</taxon>
        <taxon>Spirochaetota</taxon>
        <taxon>Spirochaetia</taxon>
        <taxon>Spirochaetales</taxon>
        <taxon>Spirochaetaceae</taxon>
        <taxon>Entomospira</taxon>
    </lineage>
</organism>
<evidence type="ECO:0000256" key="7">
    <source>
        <dbReference type="ARBA" id="ARBA00023229"/>
    </source>
</evidence>
<dbReference type="NCBIfam" id="TIGR00243">
    <property type="entry name" value="Dxr"/>
    <property type="match status" value="1"/>
</dbReference>
<dbReference type="InterPro" id="IPR013512">
    <property type="entry name" value="DXP_reductoisomerase_N"/>
</dbReference>
<dbReference type="GO" id="GO:0051484">
    <property type="term" value="P:isopentenyl diphosphate biosynthetic process, methylerythritol 4-phosphate pathway involved in terpenoid biosynthetic process"/>
    <property type="evidence" value="ECO:0007669"/>
    <property type="project" value="TreeGrafter"/>
</dbReference>
<accession>A0A968GID4</accession>
<dbReference type="SUPFAM" id="SSF55347">
    <property type="entry name" value="Glyceraldehyde-3-phosphate dehydrogenase-like, C-terminal domain"/>
    <property type="match status" value="1"/>
</dbReference>
<dbReference type="PIRSF" id="PIRSF006205">
    <property type="entry name" value="Dxp_reductismrs"/>
    <property type="match status" value="1"/>
</dbReference>
<dbReference type="HAMAP" id="MF_00183">
    <property type="entry name" value="DXP_reductoisom"/>
    <property type="match status" value="1"/>
</dbReference>
<dbReference type="EC" id="1.1.1.267" evidence="9"/>
<comment type="pathway">
    <text evidence="1 9">Isoprenoid biosynthesis; isopentenyl diphosphate biosynthesis via DXP pathway; isopentenyl diphosphate from 1-deoxy-D-xylulose 5-phosphate: step 1/6.</text>
</comment>
<feature type="domain" description="1-deoxy-D-xylulose 5-phosphate reductoisomerase N-terminal" evidence="10">
    <location>
        <begin position="4"/>
        <end position="120"/>
    </location>
</feature>
<feature type="binding site" evidence="9">
    <location>
        <position position="204"/>
    </location>
    <ligand>
        <name>1-deoxy-D-xylulose 5-phosphate</name>
        <dbReference type="ChEBI" id="CHEBI:57792"/>
    </ligand>
</feature>
<keyword evidence="6 9" id="KW-0464">Manganese</keyword>
<keyword evidence="3 9" id="KW-0479">Metal-binding</keyword>
<feature type="binding site" evidence="9">
    <location>
        <position position="191"/>
    </location>
    <ligand>
        <name>NADPH</name>
        <dbReference type="ChEBI" id="CHEBI:57783"/>
    </ligand>
</feature>